<keyword evidence="5" id="KW-0614">Plasmid</keyword>
<keyword evidence="6" id="KW-1185">Reference proteome</keyword>
<evidence type="ECO:0000259" key="4">
    <source>
        <dbReference type="PROSITE" id="PS51900"/>
    </source>
</evidence>
<evidence type="ECO:0000256" key="3">
    <source>
        <dbReference type="SAM" id="MobiDB-lite"/>
    </source>
</evidence>
<proteinExistence type="predicted"/>
<evidence type="ECO:0000256" key="2">
    <source>
        <dbReference type="PROSITE-ProRule" id="PRU01248"/>
    </source>
</evidence>
<protein>
    <recommendedName>
        <fullName evidence="4">Core-binding (CB) domain-containing protein</fullName>
    </recommendedName>
</protein>
<keyword evidence="1" id="KW-0229">DNA integration</keyword>
<sequence>MDNRSEGPPKGGAEASRRSEATEREYERRARRFLEWLKSRSMPADWQGLVLAYEALTRDLKPASRRQYRAALRFWIERYLSMLAATQFSEQVAEIDRRWRAARKGEKAGGGGGRKGGGLLRQMPEEVRRQIATTLYALGTTYGLIAGDIILAGPVLGLRPKEWAETTLEGDVLRVKNSKYIEGLRANGPVRELVVDRAKMAPDEIEAMSRLVLSMQGRTWAALRPKLQPVLKAVIGDLVSGGIIAKRWKRLRFYDARHQYAAELKATLDATKGEVAAAMGHASAMTALHHYGRRKRAERPSAVRPTAESVAAVKANTVARLTAQMVKRRRTAPEGAAGPAASAAGASVKADKS</sequence>
<reference evidence="5 6" key="1">
    <citation type="submission" date="2020-10" db="EMBL/GenBank/DDBJ databases">
        <title>Degradation of 1,4-Dioxane by Xanthobacter sp. YN2, via a Novel Group-2 Soluble Di-Iron Monooxygenase.</title>
        <authorList>
            <person name="Ma F."/>
            <person name="Wang Y."/>
            <person name="Yang J."/>
            <person name="Guo H."/>
            <person name="Su D."/>
            <person name="Yu L."/>
        </authorList>
    </citation>
    <scope>NUCLEOTIDE SEQUENCE [LARGE SCALE GENOMIC DNA]</scope>
    <source>
        <strain evidence="5 6">YN2</strain>
        <plasmid evidence="5 6">unnamed2</plasmid>
    </source>
</reference>
<dbReference type="SUPFAM" id="SSF56349">
    <property type="entry name" value="DNA breaking-rejoining enzymes"/>
    <property type="match status" value="1"/>
</dbReference>
<dbReference type="InterPro" id="IPR044068">
    <property type="entry name" value="CB"/>
</dbReference>
<gene>
    <name evidence="5" type="ORF">EZH22_30600</name>
</gene>
<feature type="compositionally biased region" description="Basic and acidic residues" evidence="3">
    <location>
        <begin position="15"/>
        <end position="25"/>
    </location>
</feature>
<feature type="domain" description="Core-binding (CB)" evidence="4">
    <location>
        <begin position="1"/>
        <end position="80"/>
    </location>
</feature>
<evidence type="ECO:0000256" key="1">
    <source>
        <dbReference type="ARBA" id="ARBA00022908"/>
    </source>
</evidence>
<name>A0A974PUS0_9HYPH</name>
<dbReference type="GO" id="GO:0015074">
    <property type="term" value="P:DNA integration"/>
    <property type="evidence" value="ECO:0007669"/>
    <property type="project" value="UniProtKB-KW"/>
</dbReference>
<organism evidence="5 6">
    <name type="scientific">Xanthobacter dioxanivorans</name>
    <dbReference type="NCBI Taxonomy" id="2528964"/>
    <lineage>
        <taxon>Bacteria</taxon>
        <taxon>Pseudomonadati</taxon>
        <taxon>Pseudomonadota</taxon>
        <taxon>Alphaproteobacteria</taxon>
        <taxon>Hyphomicrobiales</taxon>
        <taxon>Xanthobacteraceae</taxon>
        <taxon>Xanthobacter</taxon>
    </lineage>
</organism>
<dbReference type="AlphaFoldDB" id="A0A974PUS0"/>
<dbReference type="Proteomes" id="UP000596427">
    <property type="component" value="Plasmid unnamed2"/>
</dbReference>
<dbReference type="KEGG" id="xdi:EZH22_30600"/>
<feature type="compositionally biased region" description="Low complexity" evidence="3">
    <location>
        <begin position="333"/>
        <end position="347"/>
    </location>
</feature>
<dbReference type="PROSITE" id="PS51900">
    <property type="entry name" value="CB"/>
    <property type="match status" value="1"/>
</dbReference>
<feature type="region of interest" description="Disordered" evidence="3">
    <location>
        <begin position="329"/>
        <end position="353"/>
    </location>
</feature>
<feature type="region of interest" description="Disordered" evidence="3">
    <location>
        <begin position="1"/>
        <end position="25"/>
    </location>
</feature>
<evidence type="ECO:0000313" key="5">
    <source>
        <dbReference type="EMBL" id="QRG10080.1"/>
    </source>
</evidence>
<geneLocation type="plasmid" evidence="5 6">
    <name>unnamed2</name>
</geneLocation>
<evidence type="ECO:0000313" key="6">
    <source>
        <dbReference type="Proteomes" id="UP000596427"/>
    </source>
</evidence>
<dbReference type="InterPro" id="IPR011010">
    <property type="entry name" value="DNA_brk_join_enz"/>
</dbReference>
<keyword evidence="2" id="KW-0238">DNA-binding</keyword>
<accession>A0A974PUS0</accession>
<dbReference type="GO" id="GO:0003677">
    <property type="term" value="F:DNA binding"/>
    <property type="evidence" value="ECO:0007669"/>
    <property type="project" value="UniProtKB-UniRule"/>
</dbReference>
<dbReference type="EMBL" id="CP063364">
    <property type="protein sequence ID" value="QRG10080.1"/>
    <property type="molecule type" value="Genomic_DNA"/>
</dbReference>